<dbReference type="OMA" id="DTPDIYM"/>
<protein>
    <submittedName>
        <fullName evidence="3">Ecotropic viral integration site 2B</fullName>
    </submittedName>
</protein>
<feature type="compositionally biased region" description="Polar residues" evidence="1">
    <location>
        <begin position="188"/>
        <end position="206"/>
    </location>
</feature>
<feature type="region of interest" description="Disordered" evidence="1">
    <location>
        <begin position="408"/>
        <end position="580"/>
    </location>
</feature>
<keyword evidence="2" id="KW-1133">Transmembrane helix</keyword>
<evidence type="ECO:0000256" key="1">
    <source>
        <dbReference type="SAM" id="MobiDB-lite"/>
    </source>
</evidence>
<dbReference type="HOGENOM" id="CLU_470054_0_0_1"/>
<dbReference type="GeneTree" id="ENSGT00990000204401"/>
<feature type="compositionally biased region" description="Pro residues" evidence="1">
    <location>
        <begin position="481"/>
        <end position="491"/>
    </location>
</feature>
<reference evidence="4" key="1">
    <citation type="submission" date="2011-12" db="EMBL/GenBank/DDBJ databases">
        <title>The Draft Genome of Lepisosteus oculatus.</title>
        <authorList>
            <consortium name="The Broad Institute Genome Assembly &amp; Analysis Group"/>
            <consortium name="Computational R&amp;D Group"/>
            <consortium name="and Sequencing Platform"/>
            <person name="Di Palma F."/>
            <person name="Alfoldi J."/>
            <person name="Johnson J."/>
            <person name="Berlin A."/>
            <person name="Gnerre S."/>
            <person name="Jaffe D."/>
            <person name="MacCallum I."/>
            <person name="Young S."/>
            <person name="Walker B.J."/>
            <person name="Lander E.S."/>
            <person name="Lindblad-Toh K."/>
        </authorList>
    </citation>
    <scope>NUCLEOTIDE SEQUENCE [LARGE SCALE GENOMIC DNA]</scope>
</reference>
<dbReference type="Bgee" id="ENSLOCG00000017436">
    <property type="expression patterns" value="Expressed in mesonephros and 12 other cell types or tissues"/>
</dbReference>
<feature type="compositionally biased region" description="Basic and acidic residues" evidence="1">
    <location>
        <begin position="292"/>
        <end position="305"/>
    </location>
</feature>
<feature type="compositionally biased region" description="Polar residues" evidence="1">
    <location>
        <begin position="449"/>
        <end position="467"/>
    </location>
</feature>
<feature type="region of interest" description="Disordered" evidence="1">
    <location>
        <begin position="356"/>
        <end position="394"/>
    </location>
</feature>
<evidence type="ECO:0000256" key="2">
    <source>
        <dbReference type="SAM" id="Phobius"/>
    </source>
</evidence>
<accession>W5NLN2</accession>
<organism evidence="3 4">
    <name type="scientific">Lepisosteus oculatus</name>
    <name type="common">Spotted gar</name>
    <dbReference type="NCBI Taxonomy" id="7918"/>
    <lineage>
        <taxon>Eukaryota</taxon>
        <taxon>Metazoa</taxon>
        <taxon>Chordata</taxon>
        <taxon>Craniata</taxon>
        <taxon>Vertebrata</taxon>
        <taxon>Euteleostomi</taxon>
        <taxon>Actinopterygii</taxon>
        <taxon>Neopterygii</taxon>
        <taxon>Holostei</taxon>
        <taxon>Semionotiformes</taxon>
        <taxon>Lepisosteidae</taxon>
        <taxon>Lepisosteus</taxon>
    </lineage>
</organism>
<dbReference type="AlphaFoldDB" id="W5NLN2"/>
<evidence type="ECO:0000313" key="3">
    <source>
        <dbReference type="Ensembl" id="ENSLOCP00000021541.1"/>
    </source>
</evidence>
<name>W5NLN2_LEPOC</name>
<dbReference type="Ensembl" id="ENSLOCT00000021578.1">
    <property type="protein sequence ID" value="ENSLOCP00000021541.1"/>
    <property type="gene ID" value="ENSLOCG00000017436.1"/>
</dbReference>
<sequence>MAWPTTLHRKPRSSITALATIEGTPRKSVANTKGQTVPNPPTFARRATAPNDTHPSTKHAAEAEGTTKMQNKIGSRMTRSAARATPGDGRSPPSNGTAEQSEGPKENPAPPTPGRTSFSSAVFSPSVSPGKTSTAAAAAPESSTALTSTAEGMVPPWNQTTIKPSQSSLRQETTTTSSSARPIPPTPFSRTTKPAELSSPTGTEGNASKPRSDTPSASTPTQEGTSPPQRQTPMLEERITSNSTQTSFKPERTTLKITPPSPTPKHRITEETTQETHTSAPFTYPASTGSTRRPEVNTKMKKMTEKATSGRNADSQKEKGAGTLVAVLIGGALILMLAAIAIILLQKWRRQQRRAEDPNWAGPSPFLDGQIVPQLPSGDEEERPSNRSSKRVSLRSFLPQRLSKRLSLLQETDENLPMEDVMQGSTFGRSPEPSSKPQNGHGWEKDKTQGSSNSRATSQGNAKSRTSPEAVGGKTNVKSPASPPPPPPAPAPAAAAAENHMVQSALPLSEIDLGPSPTEDETPLPLPPPDNQASPPEKHEIQPAPPLSDIDLGSSPTEDELPPPPPLMNYQSIPIPPLST</sequence>
<feature type="compositionally biased region" description="Polar residues" evidence="1">
    <location>
        <begin position="213"/>
        <end position="232"/>
    </location>
</feature>
<feature type="compositionally biased region" description="Polar residues" evidence="1">
    <location>
        <begin position="423"/>
        <end position="438"/>
    </location>
</feature>
<keyword evidence="2" id="KW-0812">Transmembrane</keyword>
<feature type="transmembrane region" description="Helical" evidence="2">
    <location>
        <begin position="321"/>
        <end position="345"/>
    </location>
</feature>
<dbReference type="KEGG" id="loc:107079934"/>
<reference evidence="3" key="2">
    <citation type="submission" date="2025-08" db="UniProtKB">
        <authorList>
            <consortium name="Ensembl"/>
        </authorList>
    </citation>
    <scope>IDENTIFICATION</scope>
</reference>
<dbReference type="InParanoid" id="W5NLN2"/>
<feature type="compositionally biased region" description="Low complexity" evidence="1">
    <location>
        <begin position="117"/>
        <end position="150"/>
    </location>
</feature>
<keyword evidence="4" id="KW-1185">Reference proteome</keyword>
<dbReference type="Proteomes" id="UP000018468">
    <property type="component" value="Linkage group LG22"/>
</dbReference>
<dbReference type="OrthoDB" id="9451284at2759"/>
<dbReference type="EMBL" id="AHAT01005748">
    <property type="status" value="NOT_ANNOTATED_CDS"/>
    <property type="molecule type" value="Genomic_DNA"/>
</dbReference>
<dbReference type="GeneID" id="107079934"/>
<dbReference type="STRING" id="7918.ENSLOCP00000021541"/>
<dbReference type="eggNOG" id="ENOG502S3T8">
    <property type="taxonomic scope" value="Eukaryota"/>
</dbReference>
<keyword evidence="2" id="KW-0472">Membrane</keyword>
<feature type="compositionally biased region" description="Polar residues" evidence="1">
    <location>
        <begin position="157"/>
        <end position="180"/>
    </location>
</feature>
<reference evidence="3" key="3">
    <citation type="submission" date="2025-09" db="UniProtKB">
        <authorList>
            <consortium name="Ensembl"/>
        </authorList>
    </citation>
    <scope>IDENTIFICATION</scope>
</reference>
<evidence type="ECO:0000313" key="4">
    <source>
        <dbReference type="Proteomes" id="UP000018468"/>
    </source>
</evidence>
<feature type="compositionally biased region" description="Polar residues" evidence="1">
    <location>
        <begin position="275"/>
        <end position="291"/>
    </location>
</feature>
<feature type="region of interest" description="Disordered" evidence="1">
    <location>
        <begin position="1"/>
        <end position="317"/>
    </location>
</feature>
<proteinExistence type="predicted"/>